<evidence type="ECO:0000313" key="2">
    <source>
        <dbReference type="Proteomes" id="UP000618795"/>
    </source>
</evidence>
<accession>A0A918IBX3</accession>
<dbReference type="Proteomes" id="UP000618795">
    <property type="component" value="Unassembled WGS sequence"/>
</dbReference>
<keyword evidence="2" id="KW-1185">Reference proteome</keyword>
<protein>
    <recommendedName>
        <fullName evidence="3">RHIM domain-containing protein</fullName>
    </recommendedName>
</protein>
<name>A0A918IBX3_9ACTN</name>
<reference evidence="1" key="1">
    <citation type="journal article" date="2014" name="Int. J. Syst. Evol. Microbiol.">
        <title>Complete genome sequence of Corynebacterium casei LMG S-19264T (=DSM 44701T), isolated from a smear-ripened cheese.</title>
        <authorList>
            <consortium name="US DOE Joint Genome Institute (JGI-PGF)"/>
            <person name="Walter F."/>
            <person name="Albersmeier A."/>
            <person name="Kalinowski J."/>
            <person name="Ruckert C."/>
        </authorList>
    </citation>
    <scope>NUCLEOTIDE SEQUENCE</scope>
    <source>
        <strain evidence="1">JCM 4369</strain>
    </source>
</reference>
<reference evidence="1" key="2">
    <citation type="submission" date="2020-09" db="EMBL/GenBank/DDBJ databases">
        <authorList>
            <person name="Sun Q."/>
            <person name="Ohkuma M."/>
        </authorList>
    </citation>
    <scope>NUCLEOTIDE SEQUENCE</scope>
    <source>
        <strain evidence="1">JCM 4369</strain>
    </source>
</reference>
<organism evidence="1 2">
    <name type="scientific">Streptomyces filipinensis</name>
    <dbReference type="NCBI Taxonomy" id="66887"/>
    <lineage>
        <taxon>Bacteria</taxon>
        <taxon>Bacillati</taxon>
        <taxon>Actinomycetota</taxon>
        <taxon>Actinomycetes</taxon>
        <taxon>Kitasatosporales</taxon>
        <taxon>Streptomycetaceae</taxon>
        <taxon>Streptomyces</taxon>
    </lineage>
</organism>
<comment type="caution">
    <text evidence="1">The sequence shown here is derived from an EMBL/GenBank/DDBJ whole genome shotgun (WGS) entry which is preliminary data.</text>
</comment>
<evidence type="ECO:0000313" key="1">
    <source>
        <dbReference type="EMBL" id="GGU99150.1"/>
    </source>
</evidence>
<evidence type="ECO:0008006" key="3">
    <source>
        <dbReference type="Google" id="ProtNLM"/>
    </source>
</evidence>
<sequence length="142" mass="15056">MIDPFTLVLTALAVGAARGAGETANTAVQDAYSSLKSLLRRTLSRRSGQETDAQLLDRYEEQPELWRESLRELLTEAGIADDEGIIAAAARVLQVAEPEQAAGTNVLHVAGDIHGLAQGNGQTVTMNFGAPSGGEPHHPQTR</sequence>
<dbReference type="EMBL" id="BMTD01000008">
    <property type="protein sequence ID" value="GGU99150.1"/>
    <property type="molecule type" value="Genomic_DNA"/>
</dbReference>
<gene>
    <name evidence="1" type="ORF">GCM10010260_39210</name>
</gene>
<dbReference type="RefSeq" id="WP_191874790.1">
    <property type="nucleotide sequence ID" value="NZ_BMTD01000008.1"/>
</dbReference>
<dbReference type="AlphaFoldDB" id="A0A918IBX3"/>
<proteinExistence type="predicted"/>